<dbReference type="RefSeq" id="WP_130542031.1">
    <property type="nucleotide sequence ID" value="NZ_CP042431.1"/>
</dbReference>
<gene>
    <name evidence="3" type="ORF">EV199_3443</name>
</gene>
<keyword evidence="2" id="KW-0472">Membrane</keyword>
<dbReference type="AlphaFoldDB" id="A0A4Q7MST4"/>
<evidence type="ECO:0000313" key="3">
    <source>
        <dbReference type="EMBL" id="RZS71538.1"/>
    </source>
</evidence>
<name>A0A4Q7MST4_9BACT</name>
<keyword evidence="1" id="KW-0175">Coiled coil</keyword>
<protein>
    <submittedName>
        <fullName evidence="3">Uncharacterized protein</fullName>
    </submittedName>
</protein>
<evidence type="ECO:0000256" key="1">
    <source>
        <dbReference type="SAM" id="Coils"/>
    </source>
</evidence>
<comment type="caution">
    <text evidence="3">The sequence shown here is derived from an EMBL/GenBank/DDBJ whole genome shotgun (WGS) entry which is preliminary data.</text>
</comment>
<keyword evidence="2" id="KW-0812">Transmembrane</keyword>
<keyword evidence="4" id="KW-1185">Reference proteome</keyword>
<organism evidence="3 4">
    <name type="scientific">Pseudobacter ginsenosidimutans</name>
    <dbReference type="NCBI Taxonomy" id="661488"/>
    <lineage>
        <taxon>Bacteria</taxon>
        <taxon>Pseudomonadati</taxon>
        <taxon>Bacteroidota</taxon>
        <taxon>Chitinophagia</taxon>
        <taxon>Chitinophagales</taxon>
        <taxon>Chitinophagaceae</taxon>
        <taxon>Pseudobacter</taxon>
    </lineage>
</organism>
<evidence type="ECO:0000313" key="4">
    <source>
        <dbReference type="Proteomes" id="UP000293874"/>
    </source>
</evidence>
<sequence length="329" mass="38815">MNELIVILGYQISVGIWEILIFQLGAMVLGFFIHFFIISRKSVTPSASEPSVLADTAIDPGEWKLKYLEDQDVQKKILDELKRELAAAQENEELLNIELEELKKTIEELQNRPVPAKPATTAVPDYLLPEQHQRIARMQEQLDAARENERKYAEIQSMNDQLSAQLREWRKINIEQEALIKQLRQEQMLVGELKDRLSHTQEEFMNMQEKLKKMETWLAQPHYRNFEYEDLQQNYLRLTKDHDELRFKQMTILEENQRLTRLMADTEDKLREANFQRQGLLKKITYLEELTFDLQQISGHNKKLEMQLKRLSEIESLISKSTTGRKSEG</sequence>
<keyword evidence="2" id="KW-1133">Transmembrane helix</keyword>
<accession>A0A4Q7MST4</accession>
<dbReference type="OrthoDB" id="680442at2"/>
<proteinExistence type="predicted"/>
<feature type="coiled-coil region" evidence="1">
    <location>
        <begin position="71"/>
        <end position="314"/>
    </location>
</feature>
<dbReference type="EMBL" id="SGXA01000002">
    <property type="protein sequence ID" value="RZS71538.1"/>
    <property type="molecule type" value="Genomic_DNA"/>
</dbReference>
<dbReference type="Proteomes" id="UP000293874">
    <property type="component" value="Unassembled WGS sequence"/>
</dbReference>
<evidence type="ECO:0000256" key="2">
    <source>
        <dbReference type="SAM" id="Phobius"/>
    </source>
</evidence>
<reference evidence="3 4" key="1">
    <citation type="submission" date="2019-02" db="EMBL/GenBank/DDBJ databases">
        <title>Genomic Encyclopedia of Type Strains, Phase IV (KMG-IV): sequencing the most valuable type-strain genomes for metagenomic binning, comparative biology and taxonomic classification.</title>
        <authorList>
            <person name="Goeker M."/>
        </authorList>
    </citation>
    <scope>NUCLEOTIDE SEQUENCE [LARGE SCALE GENOMIC DNA]</scope>
    <source>
        <strain evidence="3 4">DSM 18116</strain>
    </source>
</reference>
<feature type="transmembrane region" description="Helical" evidence="2">
    <location>
        <begin position="20"/>
        <end position="38"/>
    </location>
</feature>